<dbReference type="AlphaFoldDB" id="A0A6I3XBB7"/>
<dbReference type="Pfam" id="PF09723">
    <property type="entry name" value="Zn_ribbon_8"/>
    <property type="match status" value="1"/>
</dbReference>
<evidence type="ECO:0000313" key="4">
    <source>
        <dbReference type="Proteomes" id="UP000431684"/>
    </source>
</evidence>
<protein>
    <submittedName>
        <fullName evidence="3">Zinc ribbon domain-containing protein</fullName>
    </submittedName>
</protein>
<dbReference type="PANTHER" id="PTHR34404">
    <property type="entry name" value="REGULATORY PROTEIN, FMDB FAMILY"/>
    <property type="match status" value="1"/>
</dbReference>
<feature type="domain" description="Putative regulatory protein FmdB zinc ribbon" evidence="2">
    <location>
        <begin position="1"/>
        <end position="42"/>
    </location>
</feature>
<dbReference type="OrthoDB" id="9813321at2"/>
<sequence>MPIYAYRCEECGFAKDVLQKISDPQLTECPSCGKSTFKKQLTAAGFQLKGTGWYVTDFRGGNAPATGVAGGAAKADGSKAESSSAATPAAPAASPTVAPATGSGDKK</sequence>
<dbReference type="PANTHER" id="PTHR34404:SF2">
    <property type="entry name" value="CONSERVED SERINE RICH PROTEIN"/>
    <property type="match status" value="1"/>
</dbReference>
<dbReference type="NCBIfam" id="TIGR02605">
    <property type="entry name" value="CxxC_CxxC_SSSS"/>
    <property type="match status" value="1"/>
</dbReference>
<gene>
    <name evidence="3" type="ORF">GJV26_10970</name>
</gene>
<evidence type="ECO:0000256" key="1">
    <source>
        <dbReference type="SAM" id="MobiDB-lite"/>
    </source>
</evidence>
<organism evidence="3 4">
    <name type="scientific">Pseudoduganella dura</name>
    <dbReference type="NCBI Taxonomy" id="321982"/>
    <lineage>
        <taxon>Bacteria</taxon>
        <taxon>Pseudomonadati</taxon>
        <taxon>Pseudomonadota</taxon>
        <taxon>Betaproteobacteria</taxon>
        <taxon>Burkholderiales</taxon>
        <taxon>Oxalobacteraceae</taxon>
        <taxon>Telluria group</taxon>
        <taxon>Pseudoduganella</taxon>
    </lineage>
</organism>
<proteinExistence type="predicted"/>
<accession>A0A6I3XBB7</accession>
<dbReference type="SMART" id="SM00834">
    <property type="entry name" value="CxxC_CXXC_SSSS"/>
    <property type="match status" value="1"/>
</dbReference>
<feature type="region of interest" description="Disordered" evidence="1">
    <location>
        <begin position="65"/>
        <end position="107"/>
    </location>
</feature>
<dbReference type="Proteomes" id="UP000431684">
    <property type="component" value="Unassembled WGS sequence"/>
</dbReference>
<dbReference type="EMBL" id="WNWM01000002">
    <property type="protein sequence ID" value="MUI12976.1"/>
    <property type="molecule type" value="Genomic_DNA"/>
</dbReference>
<dbReference type="InterPro" id="IPR013429">
    <property type="entry name" value="Regulatory_FmdB_Zinc_ribbon"/>
</dbReference>
<keyword evidence="4" id="KW-1185">Reference proteome</keyword>
<comment type="caution">
    <text evidence="3">The sequence shown here is derived from an EMBL/GenBank/DDBJ whole genome shotgun (WGS) entry which is preliminary data.</text>
</comment>
<evidence type="ECO:0000259" key="2">
    <source>
        <dbReference type="SMART" id="SM00834"/>
    </source>
</evidence>
<name>A0A6I3XBB7_9BURK</name>
<evidence type="ECO:0000313" key="3">
    <source>
        <dbReference type="EMBL" id="MUI12976.1"/>
    </source>
</evidence>
<dbReference type="RefSeq" id="WP_155708850.1">
    <property type="nucleotide sequence ID" value="NZ_BMWU01000009.1"/>
</dbReference>
<feature type="compositionally biased region" description="Low complexity" evidence="1">
    <location>
        <begin position="65"/>
        <end position="101"/>
    </location>
</feature>
<reference evidence="3 4" key="1">
    <citation type="submission" date="2019-11" db="EMBL/GenBank/DDBJ databases">
        <title>Draft Genome Sequences of Six Type Strains of the Genus Massilia.</title>
        <authorList>
            <person name="Miess H."/>
            <person name="Frediansyah A."/>
            <person name="Goeker M."/>
            <person name="Gross H."/>
        </authorList>
    </citation>
    <scope>NUCLEOTIDE SEQUENCE [LARGE SCALE GENOMIC DNA]</scope>
    <source>
        <strain evidence="3 4">DSM 17513</strain>
    </source>
</reference>